<comment type="caution">
    <text evidence="2">The sequence shown here is derived from an EMBL/GenBank/DDBJ whole genome shotgun (WGS) entry which is preliminary data.</text>
</comment>
<dbReference type="SUPFAM" id="SSF51735">
    <property type="entry name" value="NAD(P)-binding Rossmann-fold domains"/>
    <property type="match status" value="1"/>
</dbReference>
<evidence type="ECO:0000259" key="1">
    <source>
        <dbReference type="Pfam" id="PF01370"/>
    </source>
</evidence>
<dbReference type="PANTHER" id="PTHR43245:SF51">
    <property type="entry name" value="SHORT CHAIN DEHYDROGENASE_REDUCTASE FAMILY 42E, MEMBER 2"/>
    <property type="match status" value="1"/>
</dbReference>
<dbReference type="Proteomes" id="UP000245288">
    <property type="component" value="Unassembled WGS sequence"/>
</dbReference>
<feature type="domain" description="NAD-dependent epimerase/dehydratase" evidence="1">
    <location>
        <begin position="3"/>
        <end position="87"/>
    </location>
</feature>
<dbReference type="Gene3D" id="3.40.50.720">
    <property type="entry name" value="NAD(P)-binding Rossmann-like Domain"/>
    <property type="match status" value="1"/>
</dbReference>
<dbReference type="Pfam" id="PF01370">
    <property type="entry name" value="Epimerase"/>
    <property type="match status" value="1"/>
</dbReference>
<dbReference type="EMBL" id="JRFU01000029">
    <property type="protein sequence ID" value="PWE87579.1"/>
    <property type="molecule type" value="Genomic_DNA"/>
</dbReference>
<dbReference type="InterPro" id="IPR001509">
    <property type="entry name" value="Epimerase_deHydtase"/>
</dbReference>
<evidence type="ECO:0000313" key="2">
    <source>
        <dbReference type="EMBL" id="PWE87579.1"/>
    </source>
</evidence>
<keyword evidence="3" id="KW-1185">Reference proteome</keyword>
<evidence type="ECO:0000313" key="3">
    <source>
        <dbReference type="Proteomes" id="UP000245288"/>
    </source>
</evidence>
<dbReference type="AlphaFoldDB" id="A0A2V1JTW9"/>
<dbReference type="PANTHER" id="PTHR43245">
    <property type="entry name" value="BIFUNCTIONAL POLYMYXIN RESISTANCE PROTEIN ARNA"/>
    <property type="match status" value="1"/>
</dbReference>
<protein>
    <recommendedName>
        <fullName evidence="1">NAD-dependent epimerase/dehydratase domain-containing protein</fullName>
    </recommendedName>
</protein>
<organism evidence="2 3">
    <name type="scientific">Eubacterium ramulus</name>
    <dbReference type="NCBI Taxonomy" id="39490"/>
    <lineage>
        <taxon>Bacteria</taxon>
        <taxon>Bacillati</taxon>
        <taxon>Bacillota</taxon>
        <taxon>Clostridia</taxon>
        <taxon>Eubacteriales</taxon>
        <taxon>Eubacteriaceae</taxon>
        <taxon>Eubacterium</taxon>
    </lineage>
</organism>
<dbReference type="InterPro" id="IPR036291">
    <property type="entry name" value="NAD(P)-bd_dom_sf"/>
</dbReference>
<name>A0A2V1JTW9_EUBRA</name>
<proteinExistence type="predicted"/>
<reference evidence="2 3" key="1">
    <citation type="submission" date="2014-09" db="EMBL/GenBank/DDBJ databases">
        <title>Butyrate-producing bacteria isolated from human gut.</title>
        <authorList>
            <person name="Zhang Q."/>
            <person name="Zhao L."/>
        </authorList>
    </citation>
    <scope>NUCLEOTIDE SEQUENCE [LARGE SCALE GENOMIC DNA]</scope>
    <source>
        <strain evidence="2 3">21</strain>
    </source>
</reference>
<accession>A0A2V1JTW9</accession>
<sequence length="171" mass="19624">MLLEKELQKVHEQNHFAYTILRPAFVFGPYNYAPRESWFIQNVIQNHSVYYPSDSTGHFQMIYVKDAAEAIIRCIQSEKSHNEAYNLSAPEVLTYRTFLDELHNASDVDFTEQNVTVARSLTARIPFPFPLTEAESELLDGSKLTDELSLTYTPFSEALAATYRAMKGIYL</sequence>
<dbReference type="InterPro" id="IPR050177">
    <property type="entry name" value="Lipid_A_modif_metabolic_enz"/>
</dbReference>
<gene>
    <name evidence="2" type="ORF">LG34_03340</name>
</gene>